<dbReference type="Proteomes" id="UP000033907">
    <property type="component" value="Unassembled WGS sequence"/>
</dbReference>
<accession>A0A0G1GW40</accession>
<comment type="caution">
    <text evidence="1">The sequence shown here is derived from an EMBL/GenBank/DDBJ whole genome shotgun (WGS) entry which is preliminary data.</text>
</comment>
<dbReference type="EMBL" id="LCGH01000004">
    <property type="protein sequence ID" value="KKT11582.1"/>
    <property type="molecule type" value="Genomic_DNA"/>
</dbReference>
<evidence type="ECO:0000313" key="2">
    <source>
        <dbReference type="Proteomes" id="UP000033907"/>
    </source>
</evidence>
<protein>
    <recommendedName>
        <fullName evidence="3">Serine protease</fullName>
    </recommendedName>
</protein>
<dbReference type="GO" id="GO:0004252">
    <property type="term" value="F:serine-type endopeptidase activity"/>
    <property type="evidence" value="ECO:0007669"/>
    <property type="project" value="InterPro"/>
</dbReference>
<evidence type="ECO:0000313" key="1">
    <source>
        <dbReference type="EMBL" id="KKT11582.1"/>
    </source>
</evidence>
<dbReference type="GO" id="GO:0006508">
    <property type="term" value="P:proteolysis"/>
    <property type="evidence" value="ECO:0007669"/>
    <property type="project" value="InterPro"/>
</dbReference>
<gene>
    <name evidence="1" type="ORF">UV91_C0004G0051</name>
</gene>
<dbReference type="AlphaFoldDB" id="A0A0G1GW40"/>
<dbReference type="PANTHER" id="PTHR43019">
    <property type="entry name" value="SERINE ENDOPROTEASE DEGS"/>
    <property type="match status" value="1"/>
</dbReference>
<dbReference type="SUPFAM" id="SSF50494">
    <property type="entry name" value="Trypsin-like serine proteases"/>
    <property type="match status" value="1"/>
</dbReference>
<dbReference type="Gene3D" id="2.40.10.120">
    <property type="match status" value="1"/>
</dbReference>
<dbReference type="PANTHER" id="PTHR43019:SF23">
    <property type="entry name" value="PROTEASE DO-LIKE 5, CHLOROPLASTIC"/>
    <property type="match status" value="1"/>
</dbReference>
<name>A0A0G1GW40_9BACT</name>
<organism evidence="1 2">
    <name type="scientific">Candidatus Nomurabacteria bacterium GW2011_GWF2_43_24</name>
    <dbReference type="NCBI Taxonomy" id="1618778"/>
    <lineage>
        <taxon>Bacteria</taxon>
        <taxon>Candidatus Nomuraibacteriota</taxon>
    </lineage>
</organism>
<proteinExistence type="predicted"/>
<evidence type="ECO:0008006" key="3">
    <source>
        <dbReference type="Google" id="ProtNLM"/>
    </source>
</evidence>
<sequence length="295" mass="32642">MALIPPHYLNSVVSIEVERKNDKGELEKVSIATGFLVGKKTGKANEKGSPLFKVFLVTNRHVFYNEKTKIFLKEVHFRFNTTENTSQYFKTGLLKIDGTPLWLQHENKKVDLAVLPINLKVIKDAKVEYHFFNTTDLFFAKDFKEKKISTGDGLFVLGFPMNISGKSKNFVIVRQGIIARVDEEVLEDCFYYIDASAYPGNSGGPVIHKPEVVAIGETGSNSSAGLVGVVSAGVTYSDVAVSQQTGEAKIIFTEQTGLVKVVPIELIYEIIDKFMTPKTLPEEAKVENAGKEKAA</sequence>
<dbReference type="InterPro" id="IPR009003">
    <property type="entry name" value="Peptidase_S1_PA"/>
</dbReference>
<dbReference type="InterPro" id="IPR001940">
    <property type="entry name" value="Peptidase_S1C"/>
</dbReference>
<reference evidence="1 2" key="1">
    <citation type="journal article" date="2015" name="Nature">
        <title>rRNA introns, odd ribosomes, and small enigmatic genomes across a large radiation of phyla.</title>
        <authorList>
            <person name="Brown C.T."/>
            <person name="Hug L.A."/>
            <person name="Thomas B.C."/>
            <person name="Sharon I."/>
            <person name="Castelle C.J."/>
            <person name="Singh A."/>
            <person name="Wilkins M.J."/>
            <person name="Williams K.H."/>
            <person name="Banfield J.F."/>
        </authorList>
    </citation>
    <scope>NUCLEOTIDE SEQUENCE [LARGE SCALE GENOMIC DNA]</scope>
</reference>
<dbReference type="Pfam" id="PF13365">
    <property type="entry name" value="Trypsin_2"/>
    <property type="match status" value="1"/>
</dbReference>
<dbReference type="PRINTS" id="PR00834">
    <property type="entry name" value="PROTEASES2C"/>
</dbReference>